<dbReference type="PANTHER" id="PTHR42756:SF1">
    <property type="entry name" value="TRANSCRIPTIONAL REPRESSOR OF EMRAB OPERON"/>
    <property type="match status" value="1"/>
</dbReference>
<feature type="domain" description="HTH marR-type" evidence="4">
    <location>
        <begin position="28"/>
        <end position="160"/>
    </location>
</feature>
<protein>
    <submittedName>
        <fullName evidence="5">Transcriptional regulator, MarR family</fullName>
    </submittedName>
</protein>
<evidence type="ECO:0000313" key="5">
    <source>
        <dbReference type="EMBL" id="ABB08282.1"/>
    </source>
</evidence>
<evidence type="ECO:0000259" key="4">
    <source>
        <dbReference type="PROSITE" id="PS50995"/>
    </source>
</evidence>
<dbReference type="AlphaFoldDB" id="Q39GY4"/>
<name>Q39GY4_BURL3</name>
<dbReference type="InterPro" id="IPR036388">
    <property type="entry name" value="WH-like_DNA-bd_sf"/>
</dbReference>
<accession>Q39GY4</accession>
<dbReference type="PRINTS" id="PR00598">
    <property type="entry name" value="HTHMARR"/>
</dbReference>
<reference evidence="5" key="1">
    <citation type="submission" date="2009-01" db="EMBL/GenBank/DDBJ databases">
        <title>Complete sequence of chromosome 1 of Burkholderia sp. 383.</title>
        <authorList>
            <consortium name="US DOE Joint Genome Institute"/>
            <person name="Copeland A."/>
            <person name="Lucas S."/>
            <person name="Lapidus A."/>
            <person name="Barry K."/>
            <person name="Detter J.C."/>
            <person name="Glavina T."/>
            <person name="Hammon N."/>
            <person name="Israni S."/>
            <person name="Pitluck S."/>
            <person name="Chain P."/>
            <person name="Malfatti S."/>
            <person name="Shin M."/>
            <person name="Vergez L."/>
            <person name="Schmutz J."/>
            <person name="Larimer F."/>
            <person name="Land M."/>
            <person name="Kyrpides N."/>
            <person name="Lykidis A."/>
            <person name="Richardson P."/>
        </authorList>
    </citation>
    <scope>NUCLEOTIDE SEQUENCE</scope>
    <source>
        <strain evidence="5">383</strain>
    </source>
</reference>
<dbReference type="PROSITE" id="PS50995">
    <property type="entry name" value="HTH_MARR_2"/>
    <property type="match status" value="1"/>
</dbReference>
<dbReference type="Proteomes" id="UP000002705">
    <property type="component" value="Chromosome 1"/>
</dbReference>
<dbReference type="SUPFAM" id="SSF46785">
    <property type="entry name" value="Winged helix' DNA-binding domain"/>
    <property type="match status" value="1"/>
</dbReference>
<dbReference type="Pfam" id="PF01047">
    <property type="entry name" value="MarR"/>
    <property type="match status" value="1"/>
</dbReference>
<keyword evidence="3" id="KW-0804">Transcription</keyword>
<organism evidence="5 6">
    <name type="scientific">Burkholderia lata (strain ATCC 17760 / DSM 23089 / LMG 22485 / NCIMB 9086 / R18194 / 383)</name>
    <dbReference type="NCBI Taxonomy" id="482957"/>
    <lineage>
        <taxon>Bacteria</taxon>
        <taxon>Pseudomonadati</taxon>
        <taxon>Pseudomonadota</taxon>
        <taxon>Betaproteobacteria</taxon>
        <taxon>Burkholderiales</taxon>
        <taxon>Burkholderiaceae</taxon>
        <taxon>Burkholderia</taxon>
        <taxon>Burkholderia cepacia complex</taxon>
    </lineage>
</organism>
<dbReference type="GO" id="GO:0003677">
    <property type="term" value="F:DNA binding"/>
    <property type="evidence" value="ECO:0007669"/>
    <property type="project" value="UniProtKB-KW"/>
</dbReference>
<dbReference type="InterPro" id="IPR000835">
    <property type="entry name" value="HTH_MarR-typ"/>
</dbReference>
<dbReference type="PATRIC" id="fig|482957.22.peg.1601"/>
<dbReference type="PANTHER" id="PTHR42756">
    <property type="entry name" value="TRANSCRIPTIONAL REGULATOR, MARR"/>
    <property type="match status" value="1"/>
</dbReference>
<dbReference type="HOGENOM" id="CLU_083287_18_5_4"/>
<dbReference type="KEGG" id="bur:Bcep18194_A4687"/>
<proteinExistence type="predicted"/>
<evidence type="ECO:0000256" key="1">
    <source>
        <dbReference type="ARBA" id="ARBA00023015"/>
    </source>
</evidence>
<gene>
    <name evidence="5" type="ordered locus">Bcep18194_A4687</name>
</gene>
<dbReference type="InterPro" id="IPR036390">
    <property type="entry name" value="WH_DNA-bd_sf"/>
</dbReference>
<sequence>MSQLLCGSINCDSASPMEHYTPKNFLHTESVGFMLVKARNLITSEMDAALKDLDITAQQMGVLLSLRTGIAATPFELSKLLGVDTGLMTRVLDKLEGKGLVERSRSVSDRRVVNLALTEAGQAVAAQIPEIAPKVLNARLRKFSRAEFDELSRLLHKFIGE</sequence>
<keyword evidence="1" id="KW-0805">Transcription regulation</keyword>
<keyword evidence="2" id="KW-0238">DNA-binding</keyword>
<evidence type="ECO:0000256" key="3">
    <source>
        <dbReference type="ARBA" id="ARBA00023163"/>
    </source>
</evidence>
<dbReference type="SMART" id="SM00347">
    <property type="entry name" value="HTH_MARR"/>
    <property type="match status" value="1"/>
</dbReference>
<dbReference type="GO" id="GO:0003700">
    <property type="term" value="F:DNA-binding transcription factor activity"/>
    <property type="evidence" value="ECO:0007669"/>
    <property type="project" value="InterPro"/>
</dbReference>
<dbReference type="Gene3D" id="1.10.10.10">
    <property type="entry name" value="Winged helix-like DNA-binding domain superfamily/Winged helix DNA-binding domain"/>
    <property type="match status" value="1"/>
</dbReference>
<evidence type="ECO:0000313" key="6">
    <source>
        <dbReference type="Proteomes" id="UP000002705"/>
    </source>
</evidence>
<evidence type="ECO:0000256" key="2">
    <source>
        <dbReference type="ARBA" id="ARBA00023125"/>
    </source>
</evidence>
<dbReference type="EMBL" id="CP000151">
    <property type="protein sequence ID" value="ABB08282.1"/>
    <property type="molecule type" value="Genomic_DNA"/>
</dbReference>
<keyword evidence="6" id="KW-1185">Reference proteome</keyword>